<evidence type="ECO:0000256" key="3">
    <source>
        <dbReference type="ARBA" id="ARBA00023125"/>
    </source>
</evidence>
<keyword evidence="9" id="KW-1185">Reference proteome</keyword>
<dbReference type="InterPro" id="IPR001471">
    <property type="entry name" value="AP2/ERF_dom"/>
</dbReference>
<dbReference type="GO" id="GO:0003677">
    <property type="term" value="F:DNA binding"/>
    <property type="evidence" value="ECO:0007669"/>
    <property type="project" value="UniProtKB-KW"/>
</dbReference>
<evidence type="ECO:0000256" key="2">
    <source>
        <dbReference type="ARBA" id="ARBA00023015"/>
    </source>
</evidence>
<keyword evidence="4" id="KW-0804">Transcription</keyword>
<protein>
    <recommendedName>
        <fullName evidence="7">AP2/ERF domain-containing protein</fullName>
    </recommendedName>
</protein>
<comment type="subcellular location">
    <subcellularLocation>
        <location evidence="1">Nucleus</location>
    </subcellularLocation>
</comment>
<dbReference type="PROSITE" id="PS51032">
    <property type="entry name" value="AP2_ERF"/>
    <property type="match status" value="1"/>
</dbReference>
<evidence type="ECO:0000259" key="7">
    <source>
        <dbReference type="PROSITE" id="PS51032"/>
    </source>
</evidence>
<sequence>MNTFKAQTLPMTYYDALERTLGEICDKYCWGCDESTSPSQSLMSQRSMKSHENLSKNFSSPSEGSSIPPSKIVRKKITKNTLPDISQNLRMILQMISKDQQVSFRATAKSSRGLHNGTSTRRSQYIGLLGNRNRWQVLINVGSKKKYIGTFKCEKEAAIMHDLYSIGLNGMRGKTNFNYDSSTLQDMIMDYFTNEGSFNAYKFTSRV</sequence>
<feature type="domain" description="AP2/ERF" evidence="7">
    <location>
        <begin position="114"/>
        <end position="178"/>
    </location>
</feature>
<dbReference type="AlphaFoldDB" id="A0AAD2D6P5"/>
<dbReference type="GO" id="GO:0005634">
    <property type="term" value="C:nucleus"/>
    <property type="evidence" value="ECO:0007669"/>
    <property type="project" value="UniProtKB-SubCell"/>
</dbReference>
<gene>
    <name evidence="8" type="ORF">ECRASSUSDP1_LOCUS23019</name>
</gene>
<feature type="compositionally biased region" description="Low complexity" evidence="6">
    <location>
        <begin position="59"/>
        <end position="69"/>
    </location>
</feature>
<dbReference type="InterPro" id="IPR016177">
    <property type="entry name" value="DNA-bd_dom_sf"/>
</dbReference>
<evidence type="ECO:0000313" key="9">
    <source>
        <dbReference type="Proteomes" id="UP001295684"/>
    </source>
</evidence>
<dbReference type="EMBL" id="CAMPGE010023645">
    <property type="protein sequence ID" value="CAI2381563.1"/>
    <property type="molecule type" value="Genomic_DNA"/>
</dbReference>
<keyword evidence="3" id="KW-0238">DNA-binding</keyword>
<evidence type="ECO:0000256" key="1">
    <source>
        <dbReference type="ARBA" id="ARBA00004123"/>
    </source>
</evidence>
<evidence type="ECO:0000256" key="4">
    <source>
        <dbReference type="ARBA" id="ARBA00023163"/>
    </source>
</evidence>
<dbReference type="SUPFAM" id="SSF54171">
    <property type="entry name" value="DNA-binding domain"/>
    <property type="match status" value="1"/>
</dbReference>
<dbReference type="Gene3D" id="3.30.730.10">
    <property type="entry name" value="AP2/ERF domain"/>
    <property type="match status" value="1"/>
</dbReference>
<feature type="compositionally biased region" description="Polar residues" evidence="6">
    <location>
        <begin position="38"/>
        <end position="47"/>
    </location>
</feature>
<keyword evidence="5" id="KW-0539">Nucleus</keyword>
<organism evidence="8 9">
    <name type="scientific">Euplotes crassus</name>
    <dbReference type="NCBI Taxonomy" id="5936"/>
    <lineage>
        <taxon>Eukaryota</taxon>
        <taxon>Sar</taxon>
        <taxon>Alveolata</taxon>
        <taxon>Ciliophora</taxon>
        <taxon>Intramacronucleata</taxon>
        <taxon>Spirotrichea</taxon>
        <taxon>Hypotrichia</taxon>
        <taxon>Euplotida</taxon>
        <taxon>Euplotidae</taxon>
        <taxon>Moneuplotes</taxon>
    </lineage>
</organism>
<keyword evidence="2" id="KW-0805">Transcription regulation</keyword>
<accession>A0AAD2D6P5</accession>
<evidence type="ECO:0000256" key="5">
    <source>
        <dbReference type="ARBA" id="ARBA00023242"/>
    </source>
</evidence>
<name>A0AAD2D6P5_EUPCR</name>
<proteinExistence type="predicted"/>
<evidence type="ECO:0000313" key="8">
    <source>
        <dbReference type="EMBL" id="CAI2381563.1"/>
    </source>
</evidence>
<reference evidence="8" key="1">
    <citation type="submission" date="2023-07" db="EMBL/GenBank/DDBJ databases">
        <authorList>
            <consortium name="AG Swart"/>
            <person name="Singh M."/>
            <person name="Singh A."/>
            <person name="Seah K."/>
            <person name="Emmerich C."/>
        </authorList>
    </citation>
    <scope>NUCLEOTIDE SEQUENCE</scope>
    <source>
        <strain evidence="8">DP1</strain>
    </source>
</reference>
<dbReference type="GO" id="GO:0003700">
    <property type="term" value="F:DNA-binding transcription factor activity"/>
    <property type="evidence" value="ECO:0007669"/>
    <property type="project" value="InterPro"/>
</dbReference>
<dbReference type="InterPro" id="IPR036955">
    <property type="entry name" value="AP2/ERF_dom_sf"/>
</dbReference>
<dbReference type="Proteomes" id="UP001295684">
    <property type="component" value="Unassembled WGS sequence"/>
</dbReference>
<feature type="region of interest" description="Disordered" evidence="6">
    <location>
        <begin position="38"/>
        <end position="69"/>
    </location>
</feature>
<comment type="caution">
    <text evidence="8">The sequence shown here is derived from an EMBL/GenBank/DDBJ whole genome shotgun (WGS) entry which is preliminary data.</text>
</comment>
<evidence type="ECO:0000256" key="6">
    <source>
        <dbReference type="SAM" id="MobiDB-lite"/>
    </source>
</evidence>